<keyword evidence="2" id="KW-0813">Transport</keyword>
<feature type="region of interest" description="Disordered" evidence="8">
    <location>
        <begin position="274"/>
        <end position="305"/>
    </location>
</feature>
<protein>
    <submittedName>
        <fullName evidence="11">ABC-type multidrug transport system ATPase subunit</fullName>
    </submittedName>
</protein>
<dbReference type="AlphaFoldDB" id="A0A4R7S0L3"/>
<evidence type="ECO:0000256" key="9">
    <source>
        <dbReference type="SAM" id="Phobius"/>
    </source>
</evidence>
<dbReference type="Gene3D" id="3.40.50.300">
    <property type="entry name" value="P-loop containing nucleotide triphosphate hydrolases"/>
    <property type="match status" value="1"/>
</dbReference>
<dbReference type="EMBL" id="SOCA01000003">
    <property type="protein sequence ID" value="TDU70986.1"/>
    <property type="molecule type" value="Genomic_DNA"/>
</dbReference>
<feature type="transmembrane region" description="Helical" evidence="9">
    <location>
        <begin position="473"/>
        <end position="493"/>
    </location>
</feature>
<evidence type="ECO:0000256" key="5">
    <source>
        <dbReference type="ARBA" id="ARBA00022840"/>
    </source>
</evidence>
<accession>A0A4R7S0L3</accession>
<name>A0A4R7S0L3_9BACT</name>
<evidence type="ECO:0000256" key="8">
    <source>
        <dbReference type="SAM" id="MobiDB-lite"/>
    </source>
</evidence>
<evidence type="ECO:0000256" key="2">
    <source>
        <dbReference type="ARBA" id="ARBA00022448"/>
    </source>
</evidence>
<keyword evidence="12" id="KW-1185">Reference proteome</keyword>
<keyword evidence="3 9" id="KW-0812">Transmembrane</keyword>
<dbReference type="InterPro" id="IPR003593">
    <property type="entry name" value="AAA+_ATPase"/>
</dbReference>
<proteinExistence type="predicted"/>
<dbReference type="GO" id="GO:0140359">
    <property type="term" value="F:ABC-type transporter activity"/>
    <property type="evidence" value="ECO:0007669"/>
    <property type="project" value="InterPro"/>
</dbReference>
<dbReference type="SMART" id="SM00382">
    <property type="entry name" value="AAA"/>
    <property type="match status" value="1"/>
</dbReference>
<keyword evidence="6 9" id="KW-1133">Transmembrane helix</keyword>
<dbReference type="PROSITE" id="PS00211">
    <property type="entry name" value="ABC_TRANSPORTER_1"/>
    <property type="match status" value="1"/>
</dbReference>
<evidence type="ECO:0000256" key="6">
    <source>
        <dbReference type="ARBA" id="ARBA00022989"/>
    </source>
</evidence>
<feature type="transmembrane region" description="Helical" evidence="9">
    <location>
        <begin position="568"/>
        <end position="587"/>
    </location>
</feature>
<dbReference type="Pfam" id="PF00005">
    <property type="entry name" value="ABC_tran"/>
    <property type="match status" value="1"/>
</dbReference>
<sequence>MLEAINVGLEVDAPPGSEQESLYLLREVSLSVPQGHLMAIVGPSGCGKTTLLKVIAGILEQTDGALKWEERDLKEEEDLHPGELGYVPQFSVAHDLLTVEECVASSMALRTQLPGTDDFEPKLDHILSITGLTDLADRRVKVLSGGQKRRLGLALELVTNPCLLLCDEVTSGLDPKSEHEITELLRVLARENKRRVVINVTHSLASLEAFDSVLVMYQGHLVYHGPPKLLTHYFTVEHPEDVYRRLTMREAQAWHESWQKKRSYYEAMLLEKKDEEEPGADAAKTASEEDEETASDGKKDEHHPLASEELPGLFSQVFTLLSRRWTIFRRDRGQVWLHLAMLIGFPLLVVIFALDGIKPLKQLNQRQDSDIVYEMQRQAQHQLDQLQAGSIVSGLIMLQVVLVTLMASNNAAREIAGERLILEREKLGGLSTLAYVISKVLFLGVFVLAQSIWMGVFVDMVVGGLPGDLIVKLALLVLASAAMTSVCLGISALSRTPEKATILSIYLVGFQLPLSGAVLTLPDWLEGAVNPFIAAFWSWSGSLRSMSDTSFYDAVKQVTETSLVTPELAGFVLLAHVIIGLCMTYVGSKGSQWE</sequence>
<evidence type="ECO:0000256" key="4">
    <source>
        <dbReference type="ARBA" id="ARBA00022741"/>
    </source>
</evidence>
<organism evidence="11 12">
    <name type="scientific">Prosthecobacter fusiformis</name>
    <dbReference type="NCBI Taxonomy" id="48464"/>
    <lineage>
        <taxon>Bacteria</taxon>
        <taxon>Pseudomonadati</taxon>
        <taxon>Verrucomicrobiota</taxon>
        <taxon>Verrucomicrobiia</taxon>
        <taxon>Verrucomicrobiales</taxon>
        <taxon>Verrucomicrobiaceae</taxon>
        <taxon>Prosthecobacter</taxon>
    </lineage>
</organism>
<comment type="caution">
    <text evidence="11">The sequence shown here is derived from an EMBL/GenBank/DDBJ whole genome shotgun (WGS) entry which is preliminary data.</text>
</comment>
<keyword evidence="7 9" id="KW-0472">Membrane</keyword>
<reference evidence="11 12" key="1">
    <citation type="submission" date="2019-03" db="EMBL/GenBank/DDBJ databases">
        <title>Genomic Encyclopedia of Archaeal and Bacterial Type Strains, Phase II (KMG-II): from individual species to whole genera.</title>
        <authorList>
            <person name="Goeker M."/>
        </authorList>
    </citation>
    <scope>NUCLEOTIDE SEQUENCE [LARGE SCALE GENOMIC DNA]</scope>
    <source>
        <strain evidence="11 12">ATCC 25309</strain>
    </source>
</reference>
<evidence type="ECO:0000256" key="1">
    <source>
        <dbReference type="ARBA" id="ARBA00004141"/>
    </source>
</evidence>
<keyword evidence="4" id="KW-0547">Nucleotide-binding</keyword>
<dbReference type="GO" id="GO:0016020">
    <property type="term" value="C:membrane"/>
    <property type="evidence" value="ECO:0007669"/>
    <property type="project" value="UniProtKB-SubCell"/>
</dbReference>
<dbReference type="InterPro" id="IPR027417">
    <property type="entry name" value="P-loop_NTPase"/>
</dbReference>
<feature type="transmembrane region" description="Helical" evidence="9">
    <location>
        <begin position="500"/>
        <end position="521"/>
    </location>
</feature>
<feature type="transmembrane region" description="Helical" evidence="9">
    <location>
        <begin position="433"/>
        <end position="453"/>
    </location>
</feature>
<dbReference type="InterPro" id="IPR017871">
    <property type="entry name" value="ABC_transporter-like_CS"/>
</dbReference>
<evidence type="ECO:0000256" key="7">
    <source>
        <dbReference type="ARBA" id="ARBA00023136"/>
    </source>
</evidence>
<dbReference type="InterPro" id="IPR050352">
    <property type="entry name" value="ABCG_transporters"/>
</dbReference>
<dbReference type="PANTHER" id="PTHR48041:SF139">
    <property type="entry name" value="PROTEIN SCARLET"/>
    <property type="match status" value="1"/>
</dbReference>
<evidence type="ECO:0000259" key="10">
    <source>
        <dbReference type="PROSITE" id="PS50893"/>
    </source>
</evidence>
<dbReference type="Pfam" id="PF01061">
    <property type="entry name" value="ABC2_membrane"/>
    <property type="match status" value="1"/>
</dbReference>
<feature type="domain" description="ABC transporter" evidence="10">
    <location>
        <begin position="2"/>
        <end position="243"/>
    </location>
</feature>
<dbReference type="RefSeq" id="WP_133795181.1">
    <property type="nucleotide sequence ID" value="NZ_SOCA01000003.1"/>
</dbReference>
<dbReference type="GO" id="GO:0005524">
    <property type="term" value="F:ATP binding"/>
    <property type="evidence" value="ECO:0007669"/>
    <property type="project" value="UniProtKB-KW"/>
</dbReference>
<feature type="transmembrane region" description="Helical" evidence="9">
    <location>
        <begin position="391"/>
        <end position="412"/>
    </location>
</feature>
<dbReference type="InterPro" id="IPR013525">
    <property type="entry name" value="ABC2_TM"/>
</dbReference>
<comment type="subcellular location">
    <subcellularLocation>
        <location evidence="1">Membrane</location>
        <topology evidence="1">Multi-pass membrane protein</topology>
    </subcellularLocation>
</comment>
<keyword evidence="5" id="KW-0067">ATP-binding</keyword>
<gene>
    <name evidence="11" type="ORF">EI77_02104</name>
</gene>
<dbReference type="InterPro" id="IPR003439">
    <property type="entry name" value="ABC_transporter-like_ATP-bd"/>
</dbReference>
<dbReference type="OrthoDB" id="9804819at2"/>
<evidence type="ECO:0000313" key="12">
    <source>
        <dbReference type="Proteomes" id="UP000295662"/>
    </source>
</evidence>
<feature type="compositionally biased region" description="Basic and acidic residues" evidence="8">
    <location>
        <begin position="295"/>
        <end position="305"/>
    </location>
</feature>
<evidence type="ECO:0000313" key="11">
    <source>
        <dbReference type="EMBL" id="TDU70986.1"/>
    </source>
</evidence>
<feature type="transmembrane region" description="Helical" evidence="9">
    <location>
        <begin position="335"/>
        <end position="354"/>
    </location>
</feature>
<dbReference type="PROSITE" id="PS50893">
    <property type="entry name" value="ABC_TRANSPORTER_2"/>
    <property type="match status" value="1"/>
</dbReference>
<dbReference type="Proteomes" id="UP000295662">
    <property type="component" value="Unassembled WGS sequence"/>
</dbReference>
<dbReference type="SUPFAM" id="SSF52540">
    <property type="entry name" value="P-loop containing nucleoside triphosphate hydrolases"/>
    <property type="match status" value="1"/>
</dbReference>
<dbReference type="GO" id="GO:0016887">
    <property type="term" value="F:ATP hydrolysis activity"/>
    <property type="evidence" value="ECO:0007669"/>
    <property type="project" value="InterPro"/>
</dbReference>
<dbReference type="PANTHER" id="PTHR48041">
    <property type="entry name" value="ABC TRANSPORTER G FAMILY MEMBER 28"/>
    <property type="match status" value="1"/>
</dbReference>
<evidence type="ECO:0000256" key="3">
    <source>
        <dbReference type="ARBA" id="ARBA00022692"/>
    </source>
</evidence>